<sequence>MRVLAALGLLLAGAATAVATVALHELWWGLGLATVATVVAVLALPPGWWSRLAFVVAWDAMVGWLSFTRPEGDYLIGQDVQGYAVLGLGLLLLVVAIGTLPRPRMRA</sequence>
<reference evidence="2 3" key="1">
    <citation type="journal article" date="2019" name="Int. J. Syst. Evol. Microbiol.">
        <title>The Global Catalogue of Microorganisms (GCM) 10K type strain sequencing project: providing services to taxonomists for standard genome sequencing and annotation.</title>
        <authorList>
            <consortium name="The Broad Institute Genomics Platform"/>
            <consortium name="The Broad Institute Genome Sequencing Center for Infectious Disease"/>
            <person name="Wu L."/>
            <person name="Ma J."/>
        </authorList>
    </citation>
    <scope>NUCLEOTIDE SEQUENCE [LARGE SCALE GENOMIC DNA]</scope>
    <source>
        <strain evidence="2 3">JCM 11813</strain>
    </source>
</reference>
<organism evidence="2 3">
    <name type="scientific">Nocardioides aquiterrae</name>
    <dbReference type="NCBI Taxonomy" id="203799"/>
    <lineage>
        <taxon>Bacteria</taxon>
        <taxon>Bacillati</taxon>
        <taxon>Actinomycetota</taxon>
        <taxon>Actinomycetes</taxon>
        <taxon>Propionibacteriales</taxon>
        <taxon>Nocardioidaceae</taxon>
        <taxon>Nocardioides</taxon>
    </lineage>
</organism>
<dbReference type="EMBL" id="BAAAJE010000008">
    <property type="protein sequence ID" value="GAA1142901.1"/>
    <property type="molecule type" value="Genomic_DNA"/>
</dbReference>
<keyword evidence="1" id="KW-0472">Membrane</keyword>
<evidence type="ECO:0000256" key="1">
    <source>
        <dbReference type="SAM" id="Phobius"/>
    </source>
</evidence>
<keyword evidence="1" id="KW-1133">Transmembrane helix</keyword>
<evidence type="ECO:0000313" key="2">
    <source>
        <dbReference type="EMBL" id="GAA1142901.1"/>
    </source>
</evidence>
<evidence type="ECO:0000313" key="3">
    <source>
        <dbReference type="Proteomes" id="UP001499979"/>
    </source>
</evidence>
<comment type="caution">
    <text evidence="2">The sequence shown here is derived from an EMBL/GenBank/DDBJ whole genome shotgun (WGS) entry which is preliminary data.</text>
</comment>
<evidence type="ECO:0008006" key="4">
    <source>
        <dbReference type="Google" id="ProtNLM"/>
    </source>
</evidence>
<dbReference type="Proteomes" id="UP001499979">
    <property type="component" value="Unassembled WGS sequence"/>
</dbReference>
<proteinExistence type="predicted"/>
<protein>
    <recommendedName>
        <fullName evidence="4">DUF2809 domain-containing protein</fullName>
    </recommendedName>
</protein>
<keyword evidence="3" id="KW-1185">Reference proteome</keyword>
<dbReference type="RefSeq" id="WP_343907683.1">
    <property type="nucleotide sequence ID" value="NZ_BAAAJE010000008.1"/>
</dbReference>
<name>A0ABN1UDH8_9ACTN</name>
<keyword evidence="1" id="KW-0812">Transmembrane</keyword>
<feature type="transmembrane region" description="Helical" evidence="1">
    <location>
        <begin position="27"/>
        <end position="45"/>
    </location>
</feature>
<gene>
    <name evidence="2" type="ORF">GCM10009606_23070</name>
</gene>
<feature type="transmembrane region" description="Helical" evidence="1">
    <location>
        <begin position="80"/>
        <end position="100"/>
    </location>
</feature>
<accession>A0ABN1UDH8</accession>